<accession>A0A091C0I1</accession>
<evidence type="ECO:0000256" key="2">
    <source>
        <dbReference type="SAM" id="Phobius"/>
    </source>
</evidence>
<gene>
    <name evidence="3" type="ORF">P873_08175</name>
</gene>
<dbReference type="EMBL" id="AWXU01000023">
    <property type="protein sequence ID" value="KFN50140.1"/>
    <property type="molecule type" value="Genomic_DNA"/>
</dbReference>
<dbReference type="STRING" id="1121013.GCA_000426365_01829"/>
<keyword evidence="4" id="KW-1185">Reference proteome</keyword>
<protein>
    <recommendedName>
        <fullName evidence="5">Phage holin family protein</fullName>
    </recommendedName>
</protein>
<dbReference type="Proteomes" id="UP000029391">
    <property type="component" value="Unassembled WGS sequence"/>
</dbReference>
<proteinExistence type="predicted"/>
<dbReference type="RefSeq" id="WP_026817056.1">
    <property type="nucleotide sequence ID" value="NZ_AUFF01000003.1"/>
</dbReference>
<keyword evidence="2" id="KW-1133">Transmembrane helix</keyword>
<sequence>MVADPDTDAGELPPDSPAAPDPEPDPAAPGAAGPLAGDALALLASAKGVVAAYTGHLKALQRLFVEEVALARDAVVQAMVFLLLGMVLLAIVLGLLTVLAVVGLHWAGLSWPLAVLVPLALCAVLAVLAFLRARALFRYADFEGTRRQLGGGLAVPKEAEEE</sequence>
<evidence type="ECO:0000313" key="4">
    <source>
        <dbReference type="Proteomes" id="UP000029391"/>
    </source>
</evidence>
<feature type="region of interest" description="Disordered" evidence="1">
    <location>
        <begin position="1"/>
        <end position="30"/>
    </location>
</feature>
<feature type="transmembrane region" description="Helical" evidence="2">
    <location>
        <begin position="113"/>
        <end position="131"/>
    </location>
</feature>
<feature type="compositionally biased region" description="Pro residues" evidence="1">
    <location>
        <begin position="14"/>
        <end position="27"/>
    </location>
</feature>
<evidence type="ECO:0000313" key="3">
    <source>
        <dbReference type="EMBL" id="KFN50140.1"/>
    </source>
</evidence>
<keyword evidence="2" id="KW-0472">Membrane</keyword>
<comment type="caution">
    <text evidence="3">The sequence shown here is derived from an EMBL/GenBank/DDBJ whole genome shotgun (WGS) entry which is preliminary data.</text>
</comment>
<feature type="transmembrane region" description="Helical" evidence="2">
    <location>
        <begin position="80"/>
        <end position="107"/>
    </location>
</feature>
<reference evidence="3 4" key="1">
    <citation type="submission" date="2013-09" db="EMBL/GenBank/DDBJ databases">
        <title>Genome sequencing of Arenimonas composti.</title>
        <authorList>
            <person name="Chen F."/>
            <person name="Wang G."/>
        </authorList>
    </citation>
    <scope>NUCLEOTIDE SEQUENCE [LARGE SCALE GENOMIC DNA]</scope>
    <source>
        <strain evidence="3 4">TR7-09</strain>
    </source>
</reference>
<evidence type="ECO:0008006" key="5">
    <source>
        <dbReference type="Google" id="ProtNLM"/>
    </source>
</evidence>
<dbReference type="AlphaFoldDB" id="A0A091C0I1"/>
<name>A0A091C0I1_9GAMM</name>
<evidence type="ECO:0000256" key="1">
    <source>
        <dbReference type="SAM" id="MobiDB-lite"/>
    </source>
</evidence>
<keyword evidence="2" id="KW-0812">Transmembrane</keyword>
<organism evidence="3 4">
    <name type="scientific">Arenimonas composti TR7-09 = DSM 18010</name>
    <dbReference type="NCBI Taxonomy" id="1121013"/>
    <lineage>
        <taxon>Bacteria</taxon>
        <taxon>Pseudomonadati</taxon>
        <taxon>Pseudomonadota</taxon>
        <taxon>Gammaproteobacteria</taxon>
        <taxon>Lysobacterales</taxon>
        <taxon>Lysobacteraceae</taxon>
        <taxon>Arenimonas</taxon>
    </lineage>
</organism>